<name>A0A285G142_9FIRM</name>
<gene>
    <name evidence="6" type="ORF">SAMN06265827_104118</name>
</gene>
<dbReference type="Proteomes" id="UP000219573">
    <property type="component" value="Unassembled WGS sequence"/>
</dbReference>
<reference evidence="7" key="1">
    <citation type="submission" date="2017-09" db="EMBL/GenBank/DDBJ databases">
        <authorList>
            <person name="Varghese N."/>
            <person name="Submissions S."/>
        </authorList>
    </citation>
    <scope>NUCLEOTIDE SEQUENCE [LARGE SCALE GENOMIC DNA]</scope>
    <source>
        <strain evidence="7">MSL47</strain>
    </source>
</reference>
<dbReference type="PANTHER" id="PTHR30290:SF9">
    <property type="entry name" value="OLIGOPEPTIDE-BINDING PROTEIN APPA"/>
    <property type="match status" value="1"/>
</dbReference>
<accession>A0A285G142</accession>
<keyword evidence="7" id="KW-1185">Reference proteome</keyword>
<dbReference type="Pfam" id="PF00496">
    <property type="entry name" value="SBP_bac_5"/>
    <property type="match status" value="1"/>
</dbReference>
<keyword evidence="2" id="KW-0813">Transport</keyword>
<proteinExistence type="inferred from homology"/>
<evidence type="ECO:0000313" key="6">
    <source>
        <dbReference type="EMBL" id="SNY17292.1"/>
    </source>
</evidence>
<dbReference type="PANTHER" id="PTHR30290">
    <property type="entry name" value="PERIPLASMIC BINDING COMPONENT OF ABC TRANSPORTER"/>
    <property type="match status" value="1"/>
</dbReference>
<evidence type="ECO:0000313" key="7">
    <source>
        <dbReference type="Proteomes" id="UP000219573"/>
    </source>
</evidence>
<evidence type="ECO:0000259" key="5">
    <source>
        <dbReference type="Pfam" id="PF00496"/>
    </source>
</evidence>
<dbReference type="GO" id="GO:0043190">
    <property type="term" value="C:ATP-binding cassette (ABC) transporter complex"/>
    <property type="evidence" value="ECO:0007669"/>
    <property type="project" value="InterPro"/>
</dbReference>
<evidence type="ECO:0000256" key="1">
    <source>
        <dbReference type="ARBA" id="ARBA00005695"/>
    </source>
</evidence>
<dbReference type="AlphaFoldDB" id="A0A285G142"/>
<dbReference type="RefSeq" id="WP_097016759.1">
    <property type="nucleotide sequence ID" value="NZ_OBDZ01000004.1"/>
</dbReference>
<dbReference type="GO" id="GO:0015833">
    <property type="term" value="P:peptide transport"/>
    <property type="evidence" value="ECO:0007669"/>
    <property type="project" value="TreeGrafter"/>
</dbReference>
<dbReference type="InterPro" id="IPR039424">
    <property type="entry name" value="SBP_5"/>
</dbReference>
<feature type="domain" description="Solute-binding protein family 5" evidence="5">
    <location>
        <begin position="85"/>
        <end position="443"/>
    </location>
</feature>
<dbReference type="CDD" id="cd00995">
    <property type="entry name" value="PBP2_NikA_DppA_OppA_like"/>
    <property type="match status" value="1"/>
</dbReference>
<dbReference type="OrthoDB" id="9772924at2"/>
<evidence type="ECO:0000256" key="2">
    <source>
        <dbReference type="ARBA" id="ARBA00022448"/>
    </source>
</evidence>
<dbReference type="GO" id="GO:1904680">
    <property type="term" value="F:peptide transmembrane transporter activity"/>
    <property type="evidence" value="ECO:0007669"/>
    <property type="project" value="TreeGrafter"/>
</dbReference>
<feature type="signal peptide" evidence="4">
    <location>
        <begin position="1"/>
        <end position="27"/>
    </location>
</feature>
<evidence type="ECO:0000256" key="4">
    <source>
        <dbReference type="SAM" id="SignalP"/>
    </source>
</evidence>
<dbReference type="PIRSF" id="PIRSF002741">
    <property type="entry name" value="MppA"/>
    <property type="match status" value="1"/>
</dbReference>
<dbReference type="SUPFAM" id="SSF53850">
    <property type="entry name" value="Periplasmic binding protein-like II"/>
    <property type="match status" value="1"/>
</dbReference>
<dbReference type="Gene3D" id="3.10.105.10">
    <property type="entry name" value="Dipeptide-binding Protein, Domain 3"/>
    <property type="match status" value="1"/>
</dbReference>
<dbReference type="Gene3D" id="3.90.76.10">
    <property type="entry name" value="Dipeptide-binding Protein, Domain 1"/>
    <property type="match status" value="1"/>
</dbReference>
<feature type="chain" id="PRO_5012108757" evidence="4">
    <location>
        <begin position="28"/>
        <end position="528"/>
    </location>
</feature>
<keyword evidence="3 4" id="KW-0732">Signal</keyword>
<dbReference type="PROSITE" id="PS51257">
    <property type="entry name" value="PROKAR_LIPOPROTEIN"/>
    <property type="match status" value="1"/>
</dbReference>
<sequence>MRKKLTLVLVTLLALFLLVGCSTQQEAAVQKEGQTSQNNTETLKIGIAKEPANLNPVLISGLYGESLAGNIFDTLVSFKENSAKASPALAESWEINKAGTEYTFYLRKGVNFHNGDKLTADDVKFTLEAIMNPENASPSKEFFEPVKMIEVIDDYTVKITLKNPYSPFMMALGNPTAGIIPKKVVEKIGMDEFDRNPIGTGPFKFAEWIPDDHIKLVKNKDYFLAEPNLDEVIYRPIPKAEVMAAEIQAGGIDIASDLLPQDIKKLSQDDSLVVKTVSGLSLKYVGFSAQIKPFSDVRFRKAVYYAVPIDDVVQGIFGDTGDRAYSWIPPSVFPDDNEYMKAHALKQNEDKAKELFAQLKAEGILKDGFEFSIYSPQDPYRKKVATAIATELKSYGLNAKVEALEWGTLLPLLKKGKAGIYIMGWGSVPDPDRWTYKIFHTGSAMNFSKYSNKVVDQALEQGRRLVGSDKRGTEYKKAMRKALVKDYIHIPLAFTNVTTVMNKNVEGFEPSPQGYFHLVTDKRNVTIK</sequence>
<dbReference type="EMBL" id="OBDZ01000004">
    <property type="protein sequence ID" value="SNY17292.1"/>
    <property type="molecule type" value="Genomic_DNA"/>
</dbReference>
<dbReference type="GO" id="GO:0042597">
    <property type="term" value="C:periplasmic space"/>
    <property type="evidence" value="ECO:0007669"/>
    <property type="project" value="UniProtKB-ARBA"/>
</dbReference>
<protein>
    <submittedName>
        <fullName evidence="6">Peptide/nickel transport system substrate-binding protein</fullName>
    </submittedName>
</protein>
<dbReference type="Gene3D" id="3.40.190.10">
    <property type="entry name" value="Periplasmic binding protein-like II"/>
    <property type="match status" value="1"/>
</dbReference>
<comment type="similarity">
    <text evidence="1">Belongs to the bacterial solute-binding protein 5 family.</text>
</comment>
<organism evidence="6 7">
    <name type="scientific">Orenia metallireducens</name>
    <dbReference type="NCBI Taxonomy" id="1413210"/>
    <lineage>
        <taxon>Bacteria</taxon>
        <taxon>Bacillati</taxon>
        <taxon>Bacillota</taxon>
        <taxon>Clostridia</taxon>
        <taxon>Halanaerobiales</taxon>
        <taxon>Halobacteroidaceae</taxon>
        <taxon>Orenia</taxon>
    </lineage>
</organism>
<dbReference type="InterPro" id="IPR000914">
    <property type="entry name" value="SBP_5_dom"/>
</dbReference>
<dbReference type="InterPro" id="IPR030678">
    <property type="entry name" value="Peptide/Ni-bd"/>
</dbReference>
<evidence type="ECO:0000256" key="3">
    <source>
        <dbReference type="ARBA" id="ARBA00022729"/>
    </source>
</evidence>